<feature type="region of interest" description="Disordered" evidence="1">
    <location>
        <begin position="87"/>
        <end position="106"/>
    </location>
</feature>
<protein>
    <submittedName>
        <fullName evidence="2">Uncharacterized protein</fullName>
    </submittedName>
</protein>
<comment type="caution">
    <text evidence="2">The sequence shown here is derived from an EMBL/GenBank/DDBJ whole genome shotgun (WGS) entry which is preliminary data.</text>
</comment>
<evidence type="ECO:0000313" key="3">
    <source>
        <dbReference type="Proteomes" id="UP001412067"/>
    </source>
</evidence>
<organism evidence="2 3">
    <name type="scientific">Platanthera guangdongensis</name>
    <dbReference type="NCBI Taxonomy" id="2320717"/>
    <lineage>
        <taxon>Eukaryota</taxon>
        <taxon>Viridiplantae</taxon>
        <taxon>Streptophyta</taxon>
        <taxon>Embryophyta</taxon>
        <taxon>Tracheophyta</taxon>
        <taxon>Spermatophyta</taxon>
        <taxon>Magnoliopsida</taxon>
        <taxon>Liliopsida</taxon>
        <taxon>Asparagales</taxon>
        <taxon>Orchidaceae</taxon>
        <taxon>Orchidoideae</taxon>
        <taxon>Orchideae</taxon>
        <taxon>Orchidinae</taxon>
        <taxon>Platanthera</taxon>
    </lineage>
</organism>
<accession>A0ABR2MCT3</accession>
<proteinExistence type="predicted"/>
<feature type="region of interest" description="Disordered" evidence="1">
    <location>
        <begin position="125"/>
        <end position="167"/>
    </location>
</feature>
<reference evidence="2 3" key="1">
    <citation type="journal article" date="2022" name="Nat. Plants">
        <title>Genomes of leafy and leafless Platanthera orchids illuminate the evolution of mycoheterotrophy.</title>
        <authorList>
            <person name="Li M.H."/>
            <person name="Liu K.W."/>
            <person name="Li Z."/>
            <person name="Lu H.C."/>
            <person name="Ye Q.L."/>
            <person name="Zhang D."/>
            <person name="Wang J.Y."/>
            <person name="Li Y.F."/>
            <person name="Zhong Z.M."/>
            <person name="Liu X."/>
            <person name="Yu X."/>
            <person name="Liu D.K."/>
            <person name="Tu X.D."/>
            <person name="Liu B."/>
            <person name="Hao Y."/>
            <person name="Liao X.Y."/>
            <person name="Jiang Y.T."/>
            <person name="Sun W.H."/>
            <person name="Chen J."/>
            <person name="Chen Y.Q."/>
            <person name="Ai Y."/>
            <person name="Zhai J.W."/>
            <person name="Wu S.S."/>
            <person name="Zhou Z."/>
            <person name="Hsiao Y.Y."/>
            <person name="Wu W.L."/>
            <person name="Chen Y.Y."/>
            <person name="Lin Y.F."/>
            <person name="Hsu J.L."/>
            <person name="Li C.Y."/>
            <person name="Wang Z.W."/>
            <person name="Zhao X."/>
            <person name="Zhong W.Y."/>
            <person name="Ma X.K."/>
            <person name="Ma L."/>
            <person name="Huang J."/>
            <person name="Chen G.Z."/>
            <person name="Huang M.Z."/>
            <person name="Huang L."/>
            <person name="Peng D.H."/>
            <person name="Luo Y.B."/>
            <person name="Zou S.Q."/>
            <person name="Chen S.P."/>
            <person name="Lan S."/>
            <person name="Tsai W.C."/>
            <person name="Van de Peer Y."/>
            <person name="Liu Z.J."/>
        </authorList>
    </citation>
    <scope>NUCLEOTIDE SEQUENCE [LARGE SCALE GENOMIC DNA]</scope>
    <source>
        <strain evidence="2">Lor288</strain>
    </source>
</reference>
<dbReference type="EMBL" id="JBBWWR010000009">
    <property type="protein sequence ID" value="KAK8961509.1"/>
    <property type="molecule type" value="Genomic_DNA"/>
</dbReference>
<evidence type="ECO:0000256" key="1">
    <source>
        <dbReference type="SAM" id="MobiDB-lite"/>
    </source>
</evidence>
<sequence>MVLRIGWNPANVPAYDSFLNNMLSHDLNGFDEAPRWLYRMKENGCLCYNKRLPEVCKYAEDTIDSGIKLQSSTLSKLRSSLQQLVIDRSGASSPKPPKARKVGGSSPVPLGIVLVRPWRSSVMEEKLSGASNSRVGAGSVRGQQPRSVDVEPLVRSSVAAPPSTRQG</sequence>
<gene>
    <name evidence="2" type="ORF">KSP40_PGU002175</name>
</gene>
<name>A0ABR2MCT3_9ASPA</name>
<dbReference type="Proteomes" id="UP001412067">
    <property type="component" value="Unassembled WGS sequence"/>
</dbReference>
<evidence type="ECO:0000313" key="2">
    <source>
        <dbReference type="EMBL" id="KAK8961509.1"/>
    </source>
</evidence>
<keyword evidence="3" id="KW-1185">Reference proteome</keyword>